<dbReference type="Pfam" id="PF03237">
    <property type="entry name" value="Terminase_6N"/>
    <property type="match status" value="1"/>
</dbReference>
<comment type="caution">
    <text evidence="1">The sequence shown here is derived from an EMBL/GenBank/DDBJ whole genome shotgun (WGS) entry which is preliminary data.</text>
</comment>
<evidence type="ECO:0000313" key="1">
    <source>
        <dbReference type="EMBL" id="PWE56777.1"/>
    </source>
</evidence>
<proteinExistence type="predicted"/>
<dbReference type="RefSeq" id="WP_109458152.1">
    <property type="nucleotide sequence ID" value="NZ_QFBC01000003.1"/>
</dbReference>
<protein>
    <submittedName>
        <fullName evidence="1">Uncharacterized protein</fullName>
    </submittedName>
</protein>
<dbReference type="Proteomes" id="UP000245252">
    <property type="component" value="Unassembled WGS sequence"/>
</dbReference>
<organism evidence="1 2">
    <name type="scientific">Metarhizobium album</name>
    <dbReference type="NCBI Taxonomy" id="2182425"/>
    <lineage>
        <taxon>Bacteria</taxon>
        <taxon>Pseudomonadati</taxon>
        <taxon>Pseudomonadota</taxon>
        <taxon>Alphaproteobacteria</taxon>
        <taxon>Hyphomicrobiales</taxon>
        <taxon>Rhizobiaceae</taxon>
        <taxon>Metarhizobium</taxon>
    </lineage>
</organism>
<dbReference type="EMBL" id="QFBC01000003">
    <property type="protein sequence ID" value="PWE56777.1"/>
    <property type="molecule type" value="Genomic_DNA"/>
</dbReference>
<reference evidence="1 2" key="1">
    <citation type="submission" date="2018-05" db="EMBL/GenBank/DDBJ databases">
        <title>The draft genome of strain NS-104.</title>
        <authorList>
            <person name="Hang P."/>
            <person name="Jiang J."/>
        </authorList>
    </citation>
    <scope>NUCLEOTIDE SEQUENCE [LARGE SCALE GENOMIC DNA]</scope>
    <source>
        <strain evidence="1 2">NS-104</strain>
    </source>
</reference>
<sequence>MDLSGYSREEKERIVSLMAEKARRQNQRRFYRMFPDEDTIQPDGSIVHARHKYGKHLEFFRVGAEYRERCLMAANRVGKTYGGGGYETACHLTGLYPDWWEGRRFDGPVRWWAAGKTNETTRDIVQTTLLGDIAFAGPRKTVSGTGMVPGDLIGGITWKQGVADLVDTIKVKHVSGKWSVLGLKSYQQGRGSFEGTAQHGIWLDEEPPLDVYGECLIRTATTDGIIMLTFTPLEGLSDTVLQFQPHND</sequence>
<gene>
    <name evidence="1" type="ORF">DEM27_10465</name>
</gene>
<dbReference type="OrthoDB" id="7594379at2"/>
<keyword evidence="2" id="KW-1185">Reference proteome</keyword>
<accession>A0A2U2DU00</accession>
<evidence type="ECO:0000313" key="2">
    <source>
        <dbReference type="Proteomes" id="UP000245252"/>
    </source>
</evidence>
<name>A0A2U2DU00_9HYPH</name>
<dbReference type="AlphaFoldDB" id="A0A2U2DU00"/>